<proteinExistence type="predicted"/>
<protein>
    <recommendedName>
        <fullName evidence="2">Lipoprotein</fullName>
    </recommendedName>
</protein>
<evidence type="ECO:0008006" key="2">
    <source>
        <dbReference type="Google" id="ProtNLM"/>
    </source>
</evidence>
<accession>A0AAU7AUC0</accession>
<dbReference type="EMBL" id="CP114014">
    <property type="protein sequence ID" value="XAY05294.1"/>
    <property type="molecule type" value="Genomic_DNA"/>
</dbReference>
<sequence length="368" mass="39432">MGVWKTGLVVAMLSALLAGCGDDDVSTSNLKDGRATGPGYSYALPDGWKSLDLGDKADRELAERVSERIKGLDTAGFGYRYWAKPGDDERRPIVNVTAEPLTADTETDIAARSGRALMDTLGPDIQDAPLAPPAQFDKAPTLVGVRYSAEGRANRAVSARRGTYVYTVTVSMQEKYAKDVDALTESIATSWRWAALDAAGRRALEPLRRLQGDGYRVRLPLGWRGSGKAALKAMGGAFAGADTLWRGAVTEQNSTNATVLISPGASGTLDAAASEVEDAERQTAEQTKGAYVIRGIERGTDTTVGDEPAAVLEIRSAAGPAKVPLRQREVIFRHAGRTYRVILTSLPGRFAKDLAEFDSALATWAWVR</sequence>
<organism evidence="1">
    <name type="scientific">Paraconexibacter sp. AEG42_29</name>
    <dbReference type="NCBI Taxonomy" id="2997339"/>
    <lineage>
        <taxon>Bacteria</taxon>
        <taxon>Bacillati</taxon>
        <taxon>Actinomycetota</taxon>
        <taxon>Thermoleophilia</taxon>
        <taxon>Solirubrobacterales</taxon>
        <taxon>Paraconexibacteraceae</taxon>
        <taxon>Paraconexibacter</taxon>
    </lineage>
</organism>
<evidence type="ECO:0000313" key="1">
    <source>
        <dbReference type="EMBL" id="XAY05294.1"/>
    </source>
</evidence>
<gene>
    <name evidence="1" type="ORF">DSM112329_02143</name>
</gene>
<dbReference type="KEGG" id="parq:DSM112329_02143"/>
<dbReference type="RefSeq" id="WP_354701807.1">
    <property type="nucleotide sequence ID" value="NZ_CP114014.1"/>
</dbReference>
<name>A0AAU7AUC0_9ACTN</name>
<dbReference type="AlphaFoldDB" id="A0AAU7AUC0"/>
<reference evidence="1" key="1">
    <citation type="submission" date="2022-12" db="EMBL/GenBank/DDBJ databases">
        <title>Paraconexibacter alkalitolerans sp. nov. and Baekduia alba sp. nov., isolated from soil and emended description of the genera Paraconexibacter (Chun et al., 2020) and Baekduia (An et al., 2020).</title>
        <authorList>
            <person name="Vieira S."/>
            <person name="Huber K.J."/>
            <person name="Geppert A."/>
            <person name="Wolf J."/>
            <person name="Neumann-Schaal M."/>
            <person name="Muesken M."/>
            <person name="Overmann J."/>
        </authorList>
    </citation>
    <scope>NUCLEOTIDE SEQUENCE</scope>
    <source>
        <strain evidence="1">AEG42_29</strain>
    </source>
</reference>
<dbReference type="PROSITE" id="PS51257">
    <property type="entry name" value="PROKAR_LIPOPROTEIN"/>
    <property type="match status" value="1"/>
</dbReference>